<organism evidence="2 3">
    <name type="scientific">Mycobacterium simulans</name>
    <dbReference type="NCBI Taxonomy" id="627089"/>
    <lineage>
        <taxon>Bacteria</taxon>
        <taxon>Bacillati</taxon>
        <taxon>Actinomycetota</taxon>
        <taxon>Actinomycetes</taxon>
        <taxon>Mycobacteriales</taxon>
        <taxon>Mycobacteriaceae</taxon>
        <taxon>Mycobacterium</taxon>
    </lineage>
</organism>
<keyword evidence="3" id="KW-1185">Reference proteome</keyword>
<feature type="transmembrane region" description="Helical" evidence="1">
    <location>
        <begin position="46"/>
        <end position="67"/>
    </location>
</feature>
<feature type="transmembrane region" description="Helical" evidence="1">
    <location>
        <begin position="126"/>
        <end position="151"/>
    </location>
</feature>
<accession>A0A7Z7IIB4</accession>
<feature type="transmembrane region" description="Helical" evidence="1">
    <location>
        <begin position="79"/>
        <end position="96"/>
    </location>
</feature>
<keyword evidence="1" id="KW-0472">Membrane</keyword>
<protein>
    <submittedName>
        <fullName evidence="2">Uncharacterized protein</fullName>
    </submittedName>
</protein>
<feature type="transmembrane region" description="Helical" evidence="1">
    <location>
        <begin position="102"/>
        <end position="119"/>
    </location>
</feature>
<reference evidence="2 3" key="1">
    <citation type="submission" date="2017-10" db="EMBL/GenBank/DDBJ databases">
        <authorList>
            <consortium name="Urmite Genomes"/>
        </authorList>
    </citation>
    <scope>NUCLEOTIDE SEQUENCE [LARGE SCALE GENOMIC DNA]</scope>
    <source>
        <strain evidence="2 3">FB-527</strain>
    </source>
</reference>
<dbReference type="AlphaFoldDB" id="A0A7Z7IIB4"/>
<dbReference type="Proteomes" id="UP000554965">
    <property type="component" value="Unassembled WGS sequence"/>
</dbReference>
<feature type="transmembrane region" description="Helical" evidence="1">
    <location>
        <begin position="163"/>
        <end position="183"/>
    </location>
</feature>
<keyword evidence="1" id="KW-0812">Transmembrane</keyword>
<comment type="caution">
    <text evidence="2">The sequence shown here is derived from an EMBL/GenBank/DDBJ whole genome shotgun (WGS) entry which is preliminary data.</text>
</comment>
<dbReference type="EMBL" id="OCTY01000002">
    <property type="protein sequence ID" value="SOJ54068.1"/>
    <property type="molecule type" value="Genomic_DNA"/>
</dbReference>
<name>A0A7Z7IIB4_9MYCO</name>
<evidence type="ECO:0000313" key="3">
    <source>
        <dbReference type="Proteomes" id="UP000554965"/>
    </source>
</evidence>
<sequence length="189" mass="19742">MKLHVPQAVMLFALGMLASLIGDHAHVVTGTTEYLTNPIPYVWSSPVWFPLLVGSATVALAELRLHLPTPRTTVSARHGLAGVAAVLGIYVITALAHSAPAVPTNVLIYALAILTWCALGDGPGAVCGLLAAVGGPVFEAVLAEFGVFRYAADSNALFNVAPWLPALYFAFGVVTSLLAEIAAKQRQLS</sequence>
<dbReference type="RefSeq" id="WP_186242175.1">
    <property type="nucleotide sequence ID" value="NZ_OCTY01000002.1"/>
</dbReference>
<evidence type="ECO:0000256" key="1">
    <source>
        <dbReference type="SAM" id="Phobius"/>
    </source>
</evidence>
<proteinExistence type="predicted"/>
<keyword evidence="1" id="KW-1133">Transmembrane helix</keyword>
<evidence type="ECO:0000313" key="2">
    <source>
        <dbReference type="EMBL" id="SOJ54068.1"/>
    </source>
</evidence>
<gene>
    <name evidence="2" type="ORF">MSIMFB_01565</name>
</gene>